<evidence type="ECO:0000313" key="1">
    <source>
        <dbReference type="EMBL" id="KAI4314116.1"/>
    </source>
</evidence>
<organism evidence="1 2">
    <name type="scientific">Bauhinia variegata</name>
    <name type="common">Purple orchid tree</name>
    <name type="synonym">Phanera variegata</name>
    <dbReference type="NCBI Taxonomy" id="167791"/>
    <lineage>
        <taxon>Eukaryota</taxon>
        <taxon>Viridiplantae</taxon>
        <taxon>Streptophyta</taxon>
        <taxon>Embryophyta</taxon>
        <taxon>Tracheophyta</taxon>
        <taxon>Spermatophyta</taxon>
        <taxon>Magnoliopsida</taxon>
        <taxon>eudicotyledons</taxon>
        <taxon>Gunneridae</taxon>
        <taxon>Pentapetalae</taxon>
        <taxon>rosids</taxon>
        <taxon>fabids</taxon>
        <taxon>Fabales</taxon>
        <taxon>Fabaceae</taxon>
        <taxon>Cercidoideae</taxon>
        <taxon>Cercideae</taxon>
        <taxon>Bauhiniinae</taxon>
        <taxon>Bauhinia</taxon>
    </lineage>
</organism>
<comment type="caution">
    <text evidence="1">The sequence shown here is derived from an EMBL/GenBank/DDBJ whole genome shotgun (WGS) entry which is preliminary data.</text>
</comment>
<dbReference type="EMBL" id="CM039436">
    <property type="protein sequence ID" value="KAI4314116.1"/>
    <property type="molecule type" value="Genomic_DNA"/>
</dbReference>
<reference evidence="1 2" key="1">
    <citation type="journal article" date="2022" name="DNA Res.">
        <title>Chromosomal-level genome assembly of the orchid tree Bauhinia variegata (Leguminosae; Cercidoideae) supports the allotetraploid origin hypothesis of Bauhinia.</title>
        <authorList>
            <person name="Zhong Y."/>
            <person name="Chen Y."/>
            <person name="Zheng D."/>
            <person name="Pang J."/>
            <person name="Liu Y."/>
            <person name="Luo S."/>
            <person name="Meng S."/>
            <person name="Qian L."/>
            <person name="Wei D."/>
            <person name="Dai S."/>
            <person name="Zhou R."/>
        </authorList>
    </citation>
    <scope>NUCLEOTIDE SEQUENCE [LARGE SCALE GENOMIC DNA]</scope>
    <source>
        <strain evidence="1">BV-YZ2020</strain>
    </source>
</reference>
<sequence>MTRAKTKVEIIRNEAIRKATFKNRKESLTKKISEMNILCGVGACAIMFNPNDPQPELWPSPEGVEIVINRFRDIPEWAQRERMMNQESYAKKLIGKWERLVRKQKEDNHEKEMTRIMFQYLDGTTTKLPMDTDFNCLEKMIDQKLESITKTFQAPPQVEDGNIHK</sequence>
<gene>
    <name evidence="1" type="ORF">L6164_027052</name>
</gene>
<dbReference type="Proteomes" id="UP000828941">
    <property type="component" value="Chromosome 11"/>
</dbReference>
<accession>A0ACB9LRZ3</accession>
<name>A0ACB9LRZ3_BAUVA</name>
<proteinExistence type="predicted"/>
<evidence type="ECO:0000313" key="2">
    <source>
        <dbReference type="Proteomes" id="UP000828941"/>
    </source>
</evidence>
<protein>
    <submittedName>
        <fullName evidence="1">Uncharacterized protein</fullName>
    </submittedName>
</protein>
<keyword evidence="2" id="KW-1185">Reference proteome</keyword>